<comment type="caution">
    <text evidence="6">The sequence shown here is derived from an EMBL/GenBank/DDBJ whole genome shotgun (WGS) entry which is preliminary data.</text>
</comment>
<dbReference type="InterPro" id="IPR007527">
    <property type="entry name" value="Znf_SWIM"/>
</dbReference>
<dbReference type="InterPro" id="IPR006564">
    <property type="entry name" value="Znf_PMZ"/>
</dbReference>
<keyword evidence="7" id="KW-1185">Reference proteome</keyword>
<keyword evidence="1" id="KW-0479">Metal-binding</keyword>
<accession>A0A445AFJ4</accession>
<dbReference type="Proteomes" id="UP000289738">
    <property type="component" value="Chromosome B02"/>
</dbReference>
<dbReference type="PROSITE" id="PS50966">
    <property type="entry name" value="ZF_SWIM"/>
    <property type="match status" value="1"/>
</dbReference>
<proteinExistence type="predicted"/>
<evidence type="ECO:0000259" key="5">
    <source>
        <dbReference type="PROSITE" id="PS50966"/>
    </source>
</evidence>
<dbReference type="PANTHER" id="PTHR31973">
    <property type="entry name" value="POLYPROTEIN, PUTATIVE-RELATED"/>
    <property type="match status" value="1"/>
</dbReference>
<organism evidence="6 7">
    <name type="scientific">Arachis hypogaea</name>
    <name type="common">Peanut</name>
    <dbReference type="NCBI Taxonomy" id="3818"/>
    <lineage>
        <taxon>Eukaryota</taxon>
        <taxon>Viridiplantae</taxon>
        <taxon>Streptophyta</taxon>
        <taxon>Embryophyta</taxon>
        <taxon>Tracheophyta</taxon>
        <taxon>Spermatophyta</taxon>
        <taxon>Magnoliopsida</taxon>
        <taxon>eudicotyledons</taxon>
        <taxon>Gunneridae</taxon>
        <taxon>Pentapetalae</taxon>
        <taxon>rosids</taxon>
        <taxon>fabids</taxon>
        <taxon>Fabales</taxon>
        <taxon>Fabaceae</taxon>
        <taxon>Papilionoideae</taxon>
        <taxon>50 kb inversion clade</taxon>
        <taxon>dalbergioids sensu lato</taxon>
        <taxon>Dalbergieae</taxon>
        <taxon>Pterocarpus clade</taxon>
        <taxon>Arachis</taxon>
    </lineage>
</organism>
<keyword evidence="2 4" id="KW-0863">Zinc-finger</keyword>
<dbReference type="InterPro" id="IPR018289">
    <property type="entry name" value="MULE_transposase_dom"/>
</dbReference>
<dbReference type="AlphaFoldDB" id="A0A445AFJ4"/>
<dbReference type="Pfam" id="PF10551">
    <property type="entry name" value="MULE"/>
    <property type="match status" value="1"/>
</dbReference>
<dbReference type="PANTHER" id="PTHR31973:SF195">
    <property type="entry name" value="MUDR FAMILY TRANSPOSASE"/>
    <property type="match status" value="1"/>
</dbReference>
<sequence length="851" mass="98541">MSDRILLKIFYFGQILLETVEGVKFICENPVDVVIPFIISFEELKGVICEKIGSERAKKISCILYRYPILVFGGFVQYQIKYVTDEASMQEMFSMYIENRSQISFIELYVEFEQSETDRNILQEDYYSDSEEEFESNYEFVIPDGDEDLGDRTMEPDVTQVANALANEVPFEEPSFMRVLDLEAMHVPEFPEYMTAGTFDLLYGSNAMNWIGPVRILDAVKFDLPLESVLKYLRINEIYLMAYVPAEIPIVADGEFAVGMEFSSREAVIKAVKEYTIRRSIDYRVYESEPLTFYAKCTQYGSGCDWLIRVSLISRKYCWVIRRYNGSHTCTTATISQDHSKLDSITIAEAIKPLVEADPSLKVKSVIAEVQSKFNYTVCYRKAWLAKQRAVEKIFGGWKASYEALPIWFEAMCHKEPSAVVHFETMPAYQGDDLVGDIRVLHRVFWSYYPCIRAFRHCKPIVQVDGTHLYGKYKGCLLVAVSQDGNNNIVPIAFAIVEGETSEAWHFFLSNLRQHVVTRDGVGLISDRHESINAAVERSNRAWSPPRAFHTFCIRHIESNFLRKFKAPHLQKLVVNIGYSRTVREYEVRYQRLRDRGEAYTNWLNRIPREQYALAFDGGYRWGHMTTNLVECINSVLKGARNLPITALVKATFYRLNELFTRKRAEAEARINAGHVFSEIVTSKLHANQLASGNIQVSCFDRQNEVFEVREMPSGLEFAVDLCSLQCDCGEFQVDRIPCRHVFACCANQRLDWRHYVHDVYKMDQVRRVYRAWFRPLGNPTTWPPYNGPRFIPNPYLRRVTKGRPRMTRFLNEMDTRMLHRPRRCTLCGAEGHSRSRCRRSVSSNTNRDAP</sequence>
<name>A0A445AFJ4_ARAHY</name>
<gene>
    <name evidence="6" type="ORF">Ahy_B02g058825</name>
</gene>
<keyword evidence="3" id="KW-0862">Zinc</keyword>
<dbReference type="GO" id="GO:0008270">
    <property type="term" value="F:zinc ion binding"/>
    <property type="evidence" value="ECO:0007669"/>
    <property type="project" value="UniProtKB-KW"/>
</dbReference>
<evidence type="ECO:0000256" key="3">
    <source>
        <dbReference type="ARBA" id="ARBA00022833"/>
    </source>
</evidence>
<dbReference type="EMBL" id="SDMP01000012">
    <property type="protein sequence ID" value="RYR25174.1"/>
    <property type="molecule type" value="Genomic_DNA"/>
</dbReference>
<reference evidence="6 7" key="1">
    <citation type="submission" date="2019-01" db="EMBL/GenBank/DDBJ databases">
        <title>Sequencing of cultivated peanut Arachis hypogaea provides insights into genome evolution and oil improvement.</title>
        <authorList>
            <person name="Chen X."/>
        </authorList>
    </citation>
    <scope>NUCLEOTIDE SEQUENCE [LARGE SCALE GENOMIC DNA]</scope>
    <source>
        <strain evidence="7">cv. Fuhuasheng</strain>
        <tissue evidence="6">Leaves</tissue>
    </source>
</reference>
<evidence type="ECO:0000256" key="2">
    <source>
        <dbReference type="ARBA" id="ARBA00022771"/>
    </source>
</evidence>
<evidence type="ECO:0000256" key="4">
    <source>
        <dbReference type="PROSITE-ProRule" id="PRU00325"/>
    </source>
</evidence>
<evidence type="ECO:0000313" key="7">
    <source>
        <dbReference type="Proteomes" id="UP000289738"/>
    </source>
</evidence>
<evidence type="ECO:0000313" key="6">
    <source>
        <dbReference type="EMBL" id="RYR25174.1"/>
    </source>
</evidence>
<evidence type="ECO:0000256" key="1">
    <source>
        <dbReference type="ARBA" id="ARBA00022723"/>
    </source>
</evidence>
<dbReference type="SMART" id="SM00575">
    <property type="entry name" value="ZnF_PMZ"/>
    <property type="match status" value="1"/>
</dbReference>
<dbReference type="Pfam" id="PF04434">
    <property type="entry name" value="SWIM"/>
    <property type="match status" value="1"/>
</dbReference>
<dbReference type="Pfam" id="PF03108">
    <property type="entry name" value="DBD_Tnp_Mut"/>
    <property type="match status" value="1"/>
</dbReference>
<feature type="domain" description="SWIM-type" evidence="5">
    <location>
        <begin position="718"/>
        <end position="750"/>
    </location>
</feature>
<dbReference type="STRING" id="3818.A0A445AFJ4"/>
<dbReference type="InterPro" id="IPR004332">
    <property type="entry name" value="Transposase_MuDR"/>
</dbReference>
<protein>
    <recommendedName>
        <fullName evidence="5">SWIM-type domain-containing protein</fullName>
    </recommendedName>
</protein>